<sequence>MDKAVTAVVFAPFTLGTPTTFVLAVGLENGLVHLYQVTRPTDDSAECMMLLTVDPRLLPSGSITRLTWNPTASREAALLAVASSDGSVRLLKVVLP</sequence>
<dbReference type="InterPro" id="IPR036322">
    <property type="entry name" value="WD40_repeat_dom_sf"/>
</dbReference>
<reference evidence="1" key="2">
    <citation type="journal article" date="2023" name="Microbiol Resour">
        <title>Decontamination and Annotation of the Draft Genome Sequence of the Oomycete Lagenidium giganteum ARSEF 373.</title>
        <authorList>
            <person name="Morgan W.R."/>
            <person name="Tartar A."/>
        </authorList>
    </citation>
    <scope>NUCLEOTIDE SEQUENCE</scope>
    <source>
        <strain evidence="1">ARSEF 373</strain>
    </source>
</reference>
<evidence type="ECO:0000313" key="1">
    <source>
        <dbReference type="EMBL" id="DBA01818.1"/>
    </source>
</evidence>
<evidence type="ECO:0000313" key="2">
    <source>
        <dbReference type="Proteomes" id="UP001146120"/>
    </source>
</evidence>
<reference evidence="1" key="1">
    <citation type="submission" date="2022-11" db="EMBL/GenBank/DDBJ databases">
        <authorList>
            <person name="Morgan W.R."/>
            <person name="Tartar A."/>
        </authorList>
    </citation>
    <scope>NUCLEOTIDE SEQUENCE</scope>
    <source>
        <strain evidence="1">ARSEF 373</strain>
    </source>
</reference>
<name>A0AAV2Z987_9STRA</name>
<comment type="caution">
    <text evidence="1">The sequence shown here is derived from an EMBL/GenBank/DDBJ whole genome shotgun (WGS) entry which is preliminary data.</text>
</comment>
<dbReference type="Proteomes" id="UP001146120">
    <property type="component" value="Unassembled WGS sequence"/>
</dbReference>
<keyword evidence="2" id="KW-1185">Reference proteome</keyword>
<proteinExistence type="predicted"/>
<gene>
    <name evidence="1" type="ORF">N0F65_002934</name>
</gene>
<organism evidence="1 2">
    <name type="scientific">Lagenidium giganteum</name>
    <dbReference type="NCBI Taxonomy" id="4803"/>
    <lineage>
        <taxon>Eukaryota</taxon>
        <taxon>Sar</taxon>
        <taxon>Stramenopiles</taxon>
        <taxon>Oomycota</taxon>
        <taxon>Peronosporomycetes</taxon>
        <taxon>Pythiales</taxon>
        <taxon>Pythiaceae</taxon>
    </lineage>
</organism>
<dbReference type="SUPFAM" id="SSF50978">
    <property type="entry name" value="WD40 repeat-like"/>
    <property type="match status" value="1"/>
</dbReference>
<dbReference type="InterPro" id="IPR015943">
    <property type="entry name" value="WD40/YVTN_repeat-like_dom_sf"/>
</dbReference>
<dbReference type="AlphaFoldDB" id="A0AAV2Z987"/>
<dbReference type="Gene3D" id="2.130.10.10">
    <property type="entry name" value="YVTN repeat-like/Quinoprotein amine dehydrogenase"/>
    <property type="match status" value="1"/>
</dbReference>
<accession>A0AAV2Z987</accession>
<dbReference type="EMBL" id="DAKRPA010000041">
    <property type="protein sequence ID" value="DBA01818.1"/>
    <property type="molecule type" value="Genomic_DNA"/>
</dbReference>
<protein>
    <submittedName>
        <fullName evidence="1">Uncharacterized protein</fullName>
    </submittedName>
</protein>